<feature type="non-terminal residue" evidence="1">
    <location>
        <position position="1"/>
    </location>
</feature>
<evidence type="ECO:0000313" key="2">
    <source>
        <dbReference type="Proteomes" id="UP000198211"/>
    </source>
</evidence>
<dbReference type="Proteomes" id="UP000198211">
    <property type="component" value="Unassembled WGS sequence"/>
</dbReference>
<evidence type="ECO:0000313" key="1">
    <source>
        <dbReference type="EMBL" id="OWZ05954.1"/>
    </source>
</evidence>
<reference evidence="2" key="1">
    <citation type="submission" date="2017-03" db="EMBL/GenBank/DDBJ databases">
        <title>Phytopthora megakarya and P. palmivora, two closely related causual agents of cacao black pod achieved similar genome size and gene model numbers by different mechanisms.</title>
        <authorList>
            <person name="Ali S."/>
            <person name="Shao J."/>
            <person name="Larry D.J."/>
            <person name="Kronmiller B."/>
            <person name="Shen D."/>
            <person name="Strem M.D."/>
            <person name="Melnick R.L."/>
            <person name="Guiltinan M.J."/>
            <person name="Tyler B.M."/>
            <person name="Meinhardt L.W."/>
            <person name="Bailey B.A."/>
        </authorList>
    </citation>
    <scope>NUCLEOTIDE SEQUENCE [LARGE SCALE GENOMIC DNA]</scope>
    <source>
        <strain evidence="2">zdho120</strain>
    </source>
</reference>
<dbReference type="EMBL" id="NBNE01004181">
    <property type="protein sequence ID" value="OWZ05954.1"/>
    <property type="molecule type" value="Genomic_DNA"/>
</dbReference>
<gene>
    <name evidence="1" type="ORF">PHMEG_00021863</name>
</gene>
<organism evidence="1 2">
    <name type="scientific">Phytophthora megakarya</name>
    <dbReference type="NCBI Taxonomy" id="4795"/>
    <lineage>
        <taxon>Eukaryota</taxon>
        <taxon>Sar</taxon>
        <taxon>Stramenopiles</taxon>
        <taxon>Oomycota</taxon>
        <taxon>Peronosporomycetes</taxon>
        <taxon>Peronosporales</taxon>
        <taxon>Peronosporaceae</taxon>
        <taxon>Phytophthora</taxon>
    </lineage>
</organism>
<keyword evidence="2" id="KW-1185">Reference proteome</keyword>
<protein>
    <submittedName>
        <fullName evidence="1">Crinkler (CRN)</fullName>
    </submittedName>
</protein>
<proteinExistence type="predicted"/>
<name>A0A225VLI0_9STRA</name>
<dbReference type="AlphaFoldDB" id="A0A225VLI0"/>
<comment type="caution">
    <text evidence="1">The sequence shown here is derived from an EMBL/GenBank/DDBJ whole genome shotgun (WGS) entry which is preliminary data.</text>
</comment>
<sequence>ELENAAQFLFMASAGIPRTIVGLLIDHPTYSGFVEFVKNGHDLTLRLEDWEEVYRNILLWQSTLLEWIGKDIDECPTINMFDSVEDNEGKEVQPTLVLGSCYLNWEGTMDRAHVFADQTIWHVAIGILRPLQQYVRGLAKALPFMTAEHPEILEWLILKRVKELFTEETTPKKMLPSFFGKVTCFDLVEGINISKYVDVLPQITTGCEYDSQNVSTSTNTDRPSDKPMLMEYILNRLWIEQIPYDQGLCFKSIYKPSPADVIFVAQRNCSFMSEPKPKKRRNNSTKHIFFFGLTVLNCTTGKHDIVEECAKFDKMLQELHQMRDTLGSVTTSGVLVLGAAKYTREIQRSFRRRDSVVFTTPQVCQNVEQVLLLNLSTPELRARFFGFEDEPALKRTVEDIFLRSGSA</sequence>
<dbReference type="OrthoDB" id="129807at2759"/>
<accession>A0A225VLI0</accession>